<protein>
    <submittedName>
        <fullName evidence="2">STAS-like domain-containing protein</fullName>
    </submittedName>
</protein>
<organism evidence="2 3">
    <name type="scientific">Shinella pollutisoli</name>
    <dbReference type="NCBI Taxonomy" id="2250594"/>
    <lineage>
        <taxon>Bacteria</taxon>
        <taxon>Pseudomonadati</taxon>
        <taxon>Pseudomonadota</taxon>
        <taxon>Alphaproteobacteria</taxon>
        <taxon>Hyphomicrobiales</taxon>
        <taxon>Rhizobiaceae</taxon>
        <taxon>Shinella</taxon>
    </lineage>
</organism>
<proteinExistence type="predicted"/>
<evidence type="ECO:0000259" key="1">
    <source>
        <dbReference type="Pfam" id="PF14213"/>
    </source>
</evidence>
<accession>A0ABV7DLY4</accession>
<sequence length="187" mass="20064">MHILIPELAGHKTILTGSLAGRKVLSDLIAAMQPSAETEIVFLDFAGIDVATSSFLRECVVGFRDFARNGSSNLYPVVANMSPTVAEELEFFARQRGDVFWSCKRSASGHLSDISLVGELEPVLRVTFDHIKRLGAATAPQLAALGDDGKIGPTAWNNRLSSLAAKGLVVERRVGKTKSFAPLLEVG</sequence>
<evidence type="ECO:0000313" key="3">
    <source>
        <dbReference type="Proteomes" id="UP001595377"/>
    </source>
</evidence>
<dbReference type="EMBL" id="JBHRSP010000039">
    <property type="protein sequence ID" value="MFC3075692.1"/>
    <property type="molecule type" value="Genomic_DNA"/>
</dbReference>
<comment type="caution">
    <text evidence="2">The sequence shown here is derived from an EMBL/GenBank/DDBJ whole genome shotgun (WGS) entry which is preliminary data.</text>
</comment>
<reference evidence="3" key="1">
    <citation type="journal article" date="2019" name="Int. J. Syst. Evol. Microbiol.">
        <title>The Global Catalogue of Microorganisms (GCM) 10K type strain sequencing project: providing services to taxonomists for standard genome sequencing and annotation.</title>
        <authorList>
            <consortium name="The Broad Institute Genomics Platform"/>
            <consortium name="The Broad Institute Genome Sequencing Center for Infectious Disease"/>
            <person name="Wu L."/>
            <person name="Ma J."/>
        </authorList>
    </citation>
    <scope>NUCLEOTIDE SEQUENCE [LARGE SCALE GENOMIC DNA]</scope>
    <source>
        <strain evidence="3">KCTC 52677</strain>
    </source>
</reference>
<dbReference type="Proteomes" id="UP001595377">
    <property type="component" value="Unassembled WGS sequence"/>
</dbReference>
<evidence type="ECO:0000313" key="2">
    <source>
        <dbReference type="EMBL" id="MFC3075692.1"/>
    </source>
</evidence>
<dbReference type="RefSeq" id="WP_257318421.1">
    <property type="nucleotide sequence ID" value="NZ_JANFDG010000055.1"/>
</dbReference>
<dbReference type="Pfam" id="PF14213">
    <property type="entry name" value="DUF4325"/>
    <property type="match status" value="1"/>
</dbReference>
<keyword evidence="3" id="KW-1185">Reference proteome</keyword>
<name>A0ABV7DLY4_9HYPH</name>
<dbReference type="InterPro" id="IPR025474">
    <property type="entry name" value="DUF4325"/>
</dbReference>
<gene>
    <name evidence="2" type="ORF">ACFOHH_21455</name>
</gene>
<feature type="domain" description="DUF4325" evidence="1">
    <location>
        <begin position="36"/>
        <end position="63"/>
    </location>
</feature>